<evidence type="ECO:0000313" key="3">
    <source>
        <dbReference type="Proteomes" id="UP000825935"/>
    </source>
</evidence>
<dbReference type="EMBL" id="CM035423">
    <property type="protein sequence ID" value="KAH7366042.1"/>
    <property type="molecule type" value="Genomic_DNA"/>
</dbReference>
<feature type="compositionally biased region" description="Basic and acidic residues" evidence="1">
    <location>
        <begin position="69"/>
        <end position="80"/>
    </location>
</feature>
<reference evidence="2" key="1">
    <citation type="submission" date="2021-08" db="EMBL/GenBank/DDBJ databases">
        <title>WGS assembly of Ceratopteris richardii.</title>
        <authorList>
            <person name="Marchant D.B."/>
            <person name="Chen G."/>
            <person name="Jenkins J."/>
            <person name="Shu S."/>
            <person name="Leebens-Mack J."/>
            <person name="Grimwood J."/>
            <person name="Schmutz J."/>
            <person name="Soltis P."/>
            <person name="Soltis D."/>
            <person name="Chen Z.-H."/>
        </authorList>
    </citation>
    <scope>NUCLEOTIDE SEQUENCE</scope>
    <source>
        <strain evidence="2">Whitten #5841</strain>
        <tissue evidence="2">Leaf</tissue>
    </source>
</reference>
<proteinExistence type="predicted"/>
<feature type="compositionally biased region" description="Basic residues" evidence="1">
    <location>
        <begin position="110"/>
        <end position="120"/>
    </location>
</feature>
<name>A0A8T2SS06_CERRI</name>
<feature type="region of interest" description="Disordered" evidence="1">
    <location>
        <begin position="69"/>
        <end position="163"/>
    </location>
</feature>
<gene>
    <name evidence="2" type="ORF">KP509_18G060400</name>
</gene>
<keyword evidence="3" id="KW-1185">Reference proteome</keyword>
<comment type="caution">
    <text evidence="2">The sequence shown here is derived from an EMBL/GenBank/DDBJ whole genome shotgun (WGS) entry which is preliminary data.</text>
</comment>
<dbReference type="Proteomes" id="UP000825935">
    <property type="component" value="Chromosome 18"/>
</dbReference>
<organism evidence="2 3">
    <name type="scientific">Ceratopteris richardii</name>
    <name type="common">Triangle waterfern</name>
    <dbReference type="NCBI Taxonomy" id="49495"/>
    <lineage>
        <taxon>Eukaryota</taxon>
        <taxon>Viridiplantae</taxon>
        <taxon>Streptophyta</taxon>
        <taxon>Embryophyta</taxon>
        <taxon>Tracheophyta</taxon>
        <taxon>Polypodiopsida</taxon>
        <taxon>Polypodiidae</taxon>
        <taxon>Polypodiales</taxon>
        <taxon>Pteridineae</taxon>
        <taxon>Pteridaceae</taxon>
        <taxon>Parkerioideae</taxon>
        <taxon>Ceratopteris</taxon>
    </lineage>
</organism>
<evidence type="ECO:0000256" key="1">
    <source>
        <dbReference type="SAM" id="MobiDB-lite"/>
    </source>
</evidence>
<protein>
    <submittedName>
        <fullName evidence="2">Uncharacterized protein</fullName>
    </submittedName>
</protein>
<evidence type="ECO:0000313" key="2">
    <source>
        <dbReference type="EMBL" id="KAH7366042.1"/>
    </source>
</evidence>
<sequence length="163" mass="18402">MEQHHHIPDYVLFASSSSQSHRRQNYSVSVADGRSDGTREIIICSGWVLGHPTELPSYCASCVCSPAHDDDYSAGERREVPTAGGKKKERQQQQQQEQHNDLHLLQNWKGKGHRSSRGRRGLGQQTTTDNKKRPNQGKDNGSLRKRARKDGIPRRSSLGNMFQ</sequence>
<accession>A0A8T2SS06</accession>
<dbReference type="AlphaFoldDB" id="A0A8T2SS06"/>